<keyword evidence="2" id="KW-0677">Repeat</keyword>
<dbReference type="InterPro" id="IPR056789">
    <property type="entry name" value="LRR_R13L1-DRL21"/>
</dbReference>
<proteinExistence type="predicted"/>
<dbReference type="Pfam" id="PF23559">
    <property type="entry name" value="WHD_DRP"/>
    <property type="match status" value="1"/>
</dbReference>
<comment type="caution">
    <text evidence="6">The sequence shown here is derived from an EMBL/GenBank/DDBJ whole genome shotgun (WGS) entry which is preliminary data.</text>
</comment>
<evidence type="ECO:0000256" key="2">
    <source>
        <dbReference type="ARBA" id="ARBA00022737"/>
    </source>
</evidence>
<keyword evidence="3" id="KW-0611">Plant defense</keyword>
<dbReference type="Gene3D" id="3.80.10.10">
    <property type="entry name" value="Ribonuclease Inhibitor"/>
    <property type="match status" value="1"/>
</dbReference>
<dbReference type="SMART" id="SM00382">
    <property type="entry name" value="AAA"/>
    <property type="match status" value="1"/>
</dbReference>
<dbReference type="InterPro" id="IPR003593">
    <property type="entry name" value="AAA+_ATPase"/>
</dbReference>
<dbReference type="SUPFAM" id="SSF52540">
    <property type="entry name" value="P-loop containing nucleoside triphosphate hydrolases"/>
    <property type="match status" value="1"/>
</dbReference>
<dbReference type="Pfam" id="PF25019">
    <property type="entry name" value="LRR_R13L1-DRL21"/>
    <property type="match status" value="1"/>
</dbReference>
<dbReference type="OrthoDB" id="687901at2759"/>
<dbReference type="InterPro" id="IPR027417">
    <property type="entry name" value="P-loop_NTPase"/>
</dbReference>
<dbReference type="Proteomes" id="UP000604825">
    <property type="component" value="Unassembled WGS sequence"/>
</dbReference>
<reference evidence="6" key="1">
    <citation type="submission" date="2020-10" db="EMBL/GenBank/DDBJ databases">
        <authorList>
            <person name="Han B."/>
            <person name="Lu T."/>
            <person name="Zhao Q."/>
            <person name="Huang X."/>
            <person name="Zhao Y."/>
        </authorList>
    </citation>
    <scope>NUCLEOTIDE SEQUENCE</scope>
</reference>
<keyword evidence="1" id="KW-0433">Leucine-rich repeat</keyword>
<feature type="compositionally biased region" description="Acidic residues" evidence="4">
    <location>
        <begin position="388"/>
        <end position="405"/>
    </location>
</feature>
<dbReference type="InterPro" id="IPR036388">
    <property type="entry name" value="WH-like_DNA-bd_sf"/>
</dbReference>
<dbReference type="PRINTS" id="PR00364">
    <property type="entry name" value="DISEASERSIST"/>
</dbReference>
<feature type="compositionally biased region" description="Low complexity" evidence="4">
    <location>
        <begin position="505"/>
        <end position="516"/>
    </location>
</feature>
<dbReference type="InterPro" id="IPR002182">
    <property type="entry name" value="NB-ARC"/>
</dbReference>
<evidence type="ECO:0000256" key="4">
    <source>
        <dbReference type="SAM" id="MobiDB-lite"/>
    </source>
</evidence>
<feature type="domain" description="AAA+ ATPase" evidence="5">
    <location>
        <begin position="581"/>
        <end position="722"/>
    </location>
</feature>
<accession>A0A811QH19</accession>
<dbReference type="GO" id="GO:0002758">
    <property type="term" value="P:innate immune response-activating signaling pathway"/>
    <property type="evidence" value="ECO:0007669"/>
    <property type="project" value="UniProtKB-ARBA"/>
</dbReference>
<dbReference type="GO" id="GO:0043531">
    <property type="term" value="F:ADP binding"/>
    <property type="evidence" value="ECO:0007669"/>
    <property type="project" value="InterPro"/>
</dbReference>
<dbReference type="SUPFAM" id="SSF52058">
    <property type="entry name" value="L domain-like"/>
    <property type="match status" value="1"/>
</dbReference>
<organism evidence="6 7">
    <name type="scientific">Miscanthus lutarioriparius</name>
    <dbReference type="NCBI Taxonomy" id="422564"/>
    <lineage>
        <taxon>Eukaryota</taxon>
        <taxon>Viridiplantae</taxon>
        <taxon>Streptophyta</taxon>
        <taxon>Embryophyta</taxon>
        <taxon>Tracheophyta</taxon>
        <taxon>Spermatophyta</taxon>
        <taxon>Magnoliopsida</taxon>
        <taxon>Liliopsida</taxon>
        <taxon>Poales</taxon>
        <taxon>Poaceae</taxon>
        <taxon>PACMAD clade</taxon>
        <taxon>Panicoideae</taxon>
        <taxon>Andropogonodae</taxon>
        <taxon>Andropogoneae</taxon>
        <taxon>Saccharinae</taxon>
        <taxon>Miscanthus</taxon>
    </lineage>
</organism>
<name>A0A811QH19_9POAL</name>
<sequence>MTTFGDSSSSRHLQPLDLHVPHGWWPPWSRWPVPSSPATGGLDSPGGPCPVAPRPAALMALVARAWQHHNRGPRAWWHVSRFRKLAWRHPWATPAAQRSILRTRHCILNHRRCDRGTWLHGRSRQRQQSIGAARDGAEEASSKYETPMEVFNTSKKLKELENETIPKLKQTLGVVEEQTVLRAAEYKGSQNNLKILDSMKKDLKSALYEAEDILDLLDYRRIEKDLHLGDDDSRWVENQLGAACTWIARCKESSFGRWIHVTLAAVMKRAQSMTRQGQFLIQGWRHSRQNFDLFCMCRDIKIAGAAVLQCAQSWYQQLGQLFRCIILRRSGALLPVSRLAPQPPCLESRGSVFVPVEPTRRPAEELVDDEEIVEETQVVEGEAAEGIQDGEDGAMSEKIEEESSEGGEVGETSSEEEIEEDDVERKEGEPTSLSIFQYCARPMLTLFAKLCFYRDWSYGIFGIKSDKEDGSAAELVPITERISLRNRIKHIEDILSALKKSDMLNDTNSSSGTTTDADNERSSFTVKNTAKESSSNKKKIDKLYINIDKIVFGRDKDRAHICRMLRVGQHTYAASSSTSKPYSVIGIYGITGSGKSTLAQYVCDYEKKAGHFDPVMFIHVGKTFSMDLIFRDMLEQITKSQPSKDNDLESLKAKLKKELKDKCFLLVLDDVWVNSDNMKERRILLDVLLVGQSGSRILVTAQKRDAAAALGAQEKMQIPIPDLEEEQYLSMFMHYALEDSQVTWNDYERYKAIGKKITKKLRRSPIAAITVAARLKSESRIDFWERTSNLDVLDETMGALWWSYQQLGVDIRRCFTYCSIFPKAYILGRDEIVDLWIAQGFVNTRSNGTEELEDIGQSYFDDLQTFSFLQVRRRTILGEAVDFTIHDLLHELAERVSGSEFYRIVSNGSPKEIPRGVHHLFIETNNAPEIVEKILDMGNLRTLIIQEPRLTMGKYHDLVKVTDRLFMSLRKLRVLIVRLQYWRKELSVPVSIYQMKHLRYLRLAFFVRHLILPSTFSKLYHIQTIDIPCSRASYPENMANLNYLRHISPLLSFPNIGRLTSLHTMGSFLVKEAQGYELKQLMHLNKLRGSLIIRGLEVVGSKEEALEAHLCNKKRLRELDLRFNLGKSFGPDVEAEVLEGLCPPKDLQELTIWFYNGSRYPSWVLSGHHPDAPKHLHKLELCNCSQRAAIPEDSELFIGLRELRINSCDWDRLPENMECLVSLQSLWIWNCDKIELLPTLPHQALKTIEIRWCPVLSRTCKEEGHPNWDMIQHIPEQRIC</sequence>
<dbReference type="Gene3D" id="1.10.10.10">
    <property type="entry name" value="Winged helix-like DNA-binding domain superfamily/Winged helix DNA-binding domain"/>
    <property type="match status" value="1"/>
</dbReference>
<dbReference type="FunFam" id="1.10.10.10:FF:000322">
    <property type="entry name" value="Probable disease resistance protein At1g63360"/>
    <property type="match status" value="1"/>
</dbReference>
<dbReference type="Gene3D" id="3.40.50.300">
    <property type="entry name" value="P-loop containing nucleotide triphosphate hydrolases"/>
    <property type="match status" value="1"/>
</dbReference>
<evidence type="ECO:0000313" key="6">
    <source>
        <dbReference type="EMBL" id="CAD6255443.1"/>
    </source>
</evidence>
<evidence type="ECO:0000313" key="7">
    <source>
        <dbReference type="Proteomes" id="UP000604825"/>
    </source>
</evidence>
<feature type="region of interest" description="Disordered" evidence="4">
    <location>
        <begin position="505"/>
        <end position="530"/>
    </location>
</feature>
<dbReference type="Pfam" id="PF00931">
    <property type="entry name" value="NB-ARC"/>
    <property type="match status" value="1"/>
</dbReference>
<evidence type="ECO:0000256" key="1">
    <source>
        <dbReference type="ARBA" id="ARBA00022614"/>
    </source>
</evidence>
<dbReference type="InterPro" id="IPR032675">
    <property type="entry name" value="LRR_dom_sf"/>
</dbReference>
<feature type="region of interest" description="Disordered" evidence="4">
    <location>
        <begin position="381"/>
        <end position="430"/>
    </location>
</feature>
<feature type="compositionally biased region" description="Acidic residues" evidence="4">
    <location>
        <begin position="413"/>
        <end position="422"/>
    </location>
</feature>
<protein>
    <recommendedName>
        <fullName evidence="5">AAA+ ATPase domain-containing protein</fullName>
    </recommendedName>
</protein>
<keyword evidence="7" id="KW-1185">Reference proteome</keyword>
<gene>
    <name evidence="6" type="ORF">NCGR_LOCUS38988</name>
</gene>
<dbReference type="AlphaFoldDB" id="A0A811QH19"/>
<dbReference type="InterPro" id="IPR058922">
    <property type="entry name" value="WHD_DRP"/>
</dbReference>
<dbReference type="GO" id="GO:0009626">
    <property type="term" value="P:plant-type hypersensitive response"/>
    <property type="evidence" value="ECO:0007669"/>
    <property type="project" value="UniProtKB-ARBA"/>
</dbReference>
<dbReference type="GO" id="GO:0042742">
    <property type="term" value="P:defense response to bacterium"/>
    <property type="evidence" value="ECO:0007669"/>
    <property type="project" value="UniProtKB-ARBA"/>
</dbReference>
<evidence type="ECO:0000256" key="3">
    <source>
        <dbReference type="ARBA" id="ARBA00022821"/>
    </source>
</evidence>
<dbReference type="PANTHER" id="PTHR36766">
    <property type="entry name" value="PLANT BROAD-SPECTRUM MILDEW RESISTANCE PROTEIN RPW8"/>
    <property type="match status" value="1"/>
</dbReference>
<evidence type="ECO:0000259" key="5">
    <source>
        <dbReference type="SMART" id="SM00382"/>
    </source>
</evidence>
<feature type="region of interest" description="Disordered" evidence="4">
    <location>
        <begin position="119"/>
        <end position="143"/>
    </location>
</feature>
<dbReference type="PANTHER" id="PTHR36766:SF64">
    <property type="entry name" value="OS12G0206100 PROTEIN"/>
    <property type="match status" value="1"/>
</dbReference>
<dbReference type="EMBL" id="CAJGYO010000010">
    <property type="protein sequence ID" value="CAD6255443.1"/>
    <property type="molecule type" value="Genomic_DNA"/>
</dbReference>